<dbReference type="Proteomes" id="UP000515472">
    <property type="component" value="Chromosome"/>
</dbReference>
<name>A0A7R7FT67_9BACT</name>
<keyword evidence="3" id="KW-1185">Reference proteome</keyword>
<keyword evidence="1" id="KW-0812">Transmembrane</keyword>
<protein>
    <submittedName>
        <fullName evidence="2">Uncharacterized protein</fullName>
    </submittedName>
</protein>
<accession>A0A7R7FT67</accession>
<gene>
    <name evidence="2" type="ORF">GEOBRER4_n3414</name>
</gene>
<proteinExistence type="predicted"/>
<sequence length="42" mass="5114">MKEIQGITAKEQKLWLNQKLFWFYPFYPFLSLLIVFGFAFPL</sequence>
<evidence type="ECO:0000256" key="1">
    <source>
        <dbReference type="SAM" id="Phobius"/>
    </source>
</evidence>
<evidence type="ECO:0000313" key="3">
    <source>
        <dbReference type="Proteomes" id="UP000515472"/>
    </source>
</evidence>
<keyword evidence="1" id="KW-1133">Transmembrane helix</keyword>
<dbReference type="EMBL" id="AP023213">
    <property type="protein sequence ID" value="BCO11574.1"/>
    <property type="molecule type" value="Genomic_DNA"/>
</dbReference>
<evidence type="ECO:0000313" key="2">
    <source>
        <dbReference type="EMBL" id="BCO11574.1"/>
    </source>
</evidence>
<dbReference type="AlphaFoldDB" id="A0A7R7FT67"/>
<keyword evidence="1" id="KW-0472">Membrane</keyword>
<feature type="transmembrane region" description="Helical" evidence="1">
    <location>
        <begin position="21"/>
        <end position="40"/>
    </location>
</feature>
<reference evidence="2 3" key="1">
    <citation type="submission" date="2020-06" db="EMBL/GenBank/DDBJ databases">
        <title>Interaction of electrochemicaly active bacteria, Geobacter bremensis R4 on different carbon anode.</title>
        <authorList>
            <person name="Meng L."/>
            <person name="Yoshida N."/>
        </authorList>
    </citation>
    <scope>NUCLEOTIDE SEQUENCE [LARGE SCALE GENOMIC DNA]</scope>
    <source>
        <strain evidence="2 3">R4</strain>
    </source>
</reference>
<organism evidence="2 3">
    <name type="scientific">Citrifermentans bremense</name>
    <dbReference type="NCBI Taxonomy" id="60035"/>
    <lineage>
        <taxon>Bacteria</taxon>
        <taxon>Pseudomonadati</taxon>
        <taxon>Thermodesulfobacteriota</taxon>
        <taxon>Desulfuromonadia</taxon>
        <taxon>Geobacterales</taxon>
        <taxon>Geobacteraceae</taxon>
        <taxon>Citrifermentans</taxon>
    </lineage>
</organism>